<evidence type="ECO:0000256" key="2">
    <source>
        <dbReference type="SAM" id="SignalP"/>
    </source>
</evidence>
<keyword evidence="1" id="KW-0175">Coiled coil</keyword>
<dbReference type="PROSITE" id="PS51257">
    <property type="entry name" value="PROKAR_LIPOPROTEIN"/>
    <property type="match status" value="1"/>
</dbReference>
<evidence type="ECO:0008006" key="5">
    <source>
        <dbReference type="Google" id="ProtNLM"/>
    </source>
</evidence>
<keyword evidence="4" id="KW-1185">Reference proteome</keyword>
<sequence length="332" mass="39357">MRKKLYIICLFIISMLVLSACSIKNPFKKENKDVSVIDSQEQQVQNNESKMSTEDFLKKKKSVQKEYMVQREKLEEDRLAKSKIDIDAFEKDIVQKDKTKRKEYENKLEDKNKGTIDKINNNLKVEIAKINAEKTNIINKNSAEYNAEKTKNDESLKLVEEKIKQKYGNPSTITSQEQTELDKALNQTNELNYMAEKNKLNKDAEAEKQRAEKERIAKDNVETRKAKQLKLQETIKNSFDNMWNKYEQKIAKAKEKKDKNENRFIQETKKEYDDKFQNLSNDDIMTDTIWTNLILEENKEIIRYCNEQMDEYKNAVDEIIRLKEDELTKLVY</sequence>
<evidence type="ECO:0000313" key="4">
    <source>
        <dbReference type="Proteomes" id="UP001078443"/>
    </source>
</evidence>
<organism evidence="3 4">
    <name type="scientific">Clostridium aestuarii</name>
    <dbReference type="NCBI Taxonomy" id="338193"/>
    <lineage>
        <taxon>Bacteria</taxon>
        <taxon>Bacillati</taxon>
        <taxon>Bacillota</taxon>
        <taxon>Clostridia</taxon>
        <taxon>Eubacteriales</taxon>
        <taxon>Clostridiaceae</taxon>
        <taxon>Clostridium</taxon>
    </lineage>
</organism>
<proteinExistence type="predicted"/>
<protein>
    <recommendedName>
        <fullName evidence="5">Lipoprotein</fullName>
    </recommendedName>
</protein>
<keyword evidence="2" id="KW-0732">Signal</keyword>
<dbReference type="RefSeq" id="WP_268042577.1">
    <property type="nucleotide sequence ID" value="NZ_JAPQER010000013.1"/>
</dbReference>
<accession>A0ABT4D6P2</accession>
<evidence type="ECO:0000313" key="3">
    <source>
        <dbReference type="EMBL" id="MCY6485860.1"/>
    </source>
</evidence>
<dbReference type="Proteomes" id="UP001078443">
    <property type="component" value="Unassembled WGS sequence"/>
</dbReference>
<feature type="signal peptide" evidence="2">
    <location>
        <begin position="1"/>
        <end position="19"/>
    </location>
</feature>
<dbReference type="EMBL" id="JAPQER010000013">
    <property type="protein sequence ID" value="MCY6485860.1"/>
    <property type="molecule type" value="Genomic_DNA"/>
</dbReference>
<gene>
    <name evidence="3" type="ORF">OW763_16225</name>
</gene>
<feature type="coiled-coil region" evidence="1">
    <location>
        <begin position="194"/>
        <end position="263"/>
    </location>
</feature>
<feature type="chain" id="PRO_5045682112" description="Lipoprotein" evidence="2">
    <location>
        <begin position="20"/>
        <end position="332"/>
    </location>
</feature>
<name>A0ABT4D6P2_9CLOT</name>
<evidence type="ECO:0000256" key="1">
    <source>
        <dbReference type="SAM" id="Coils"/>
    </source>
</evidence>
<reference evidence="3" key="1">
    <citation type="submission" date="2022-12" db="EMBL/GenBank/DDBJ databases">
        <authorList>
            <person name="Wang J."/>
        </authorList>
    </citation>
    <scope>NUCLEOTIDE SEQUENCE</scope>
    <source>
        <strain evidence="3">HY-45-18</strain>
    </source>
</reference>
<comment type="caution">
    <text evidence="3">The sequence shown here is derived from an EMBL/GenBank/DDBJ whole genome shotgun (WGS) entry which is preliminary data.</text>
</comment>